<dbReference type="AlphaFoldDB" id="A0AAU9SD23"/>
<sequence>MAPPFVFPQILRALEEDPEDNHRLFAQNTVDVTSLRPSDLEEFVKGNTFFGVSPILRVQFVLLFLQSNFRETR</sequence>
<accession>A0AAU9SD23</accession>
<dbReference type="EMBL" id="OU466861">
    <property type="protein sequence ID" value="CAH2063888.1"/>
    <property type="molecule type" value="Genomic_DNA"/>
</dbReference>
<organism evidence="1 2">
    <name type="scientific">Thlaspi arvense</name>
    <name type="common">Field penny-cress</name>
    <dbReference type="NCBI Taxonomy" id="13288"/>
    <lineage>
        <taxon>Eukaryota</taxon>
        <taxon>Viridiplantae</taxon>
        <taxon>Streptophyta</taxon>
        <taxon>Embryophyta</taxon>
        <taxon>Tracheophyta</taxon>
        <taxon>Spermatophyta</taxon>
        <taxon>Magnoliopsida</taxon>
        <taxon>eudicotyledons</taxon>
        <taxon>Gunneridae</taxon>
        <taxon>Pentapetalae</taxon>
        <taxon>rosids</taxon>
        <taxon>malvids</taxon>
        <taxon>Brassicales</taxon>
        <taxon>Brassicaceae</taxon>
        <taxon>Thlaspideae</taxon>
        <taxon>Thlaspi</taxon>
    </lineage>
</organism>
<name>A0AAU9SD23_THLAR</name>
<evidence type="ECO:0000313" key="1">
    <source>
        <dbReference type="EMBL" id="CAH2063888.1"/>
    </source>
</evidence>
<gene>
    <name evidence="1" type="ORF">TAV2_LOCUS15825</name>
</gene>
<keyword evidence="2" id="KW-1185">Reference proteome</keyword>
<evidence type="ECO:0000313" key="2">
    <source>
        <dbReference type="Proteomes" id="UP000836841"/>
    </source>
</evidence>
<reference evidence="1 2" key="1">
    <citation type="submission" date="2022-03" db="EMBL/GenBank/DDBJ databases">
        <authorList>
            <person name="Nunn A."/>
            <person name="Chopra R."/>
            <person name="Nunn A."/>
            <person name="Contreras Garrido A."/>
        </authorList>
    </citation>
    <scope>NUCLEOTIDE SEQUENCE [LARGE SCALE GENOMIC DNA]</scope>
</reference>
<proteinExistence type="predicted"/>
<dbReference type="Proteomes" id="UP000836841">
    <property type="component" value="Chromosome 5"/>
</dbReference>
<protein>
    <submittedName>
        <fullName evidence="1">Uncharacterized protein</fullName>
    </submittedName>
</protein>